<gene>
    <name evidence="2" type="ORF">VC83_03304</name>
</gene>
<protein>
    <submittedName>
        <fullName evidence="2">Uncharacterized protein</fullName>
    </submittedName>
</protein>
<dbReference type="OrthoDB" id="3541152at2759"/>
<dbReference type="RefSeq" id="XP_024325918.1">
    <property type="nucleotide sequence ID" value="XM_024466952.1"/>
</dbReference>
<name>A0A177AEX9_9PEZI</name>
<accession>A0A177AEX9</accession>
<proteinExistence type="predicted"/>
<sequence length="131" mass="14299">MPRSGSGPSNRNGLVFRDLSSEIMFVNKMDHFFSSMHSMGLYYTKESEGSVYYNGTESVTIGNAVPLGNASFTNGSAPNPGHDSRIFSYHPYVSMYQYQDAGSYGPGDHLQPGADGGRDEREPRIPAHLLG</sequence>
<feature type="region of interest" description="Disordered" evidence="1">
    <location>
        <begin position="103"/>
        <end position="131"/>
    </location>
</feature>
<evidence type="ECO:0000313" key="2">
    <source>
        <dbReference type="EMBL" id="OAF60637.1"/>
    </source>
</evidence>
<evidence type="ECO:0000256" key="1">
    <source>
        <dbReference type="SAM" id="MobiDB-lite"/>
    </source>
</evidence>
<dbReference type="AlphaFoldDB" id="A0A177AEX9"/>
<reference evidence="2" key="1">
    <citation type="submission" date="2016-03" db="EMBL/GenBank/DDBJ databases">
        <title>Updated assembly of Pseudogymnoascus destructans, the fungus causing white-nose syndrome of bats.</title>
        <authorList>
            <person name="Palmer J.M."/>
            <person name="Drees K.P."/>
            <person name="Foster J.T."/>
            <person name="Lindner D.L."/>
        </authorList>
    </citation>
    <scope>NUCLEOTIDE SEQUENCE [LARGE SCALE GENOMIC DNA]</scope>
    <source>
        <strain evidence="2">20631-21</strain>
    </source>
</reference>
<dbReference type="Proteomes" id="UP000077154">
    <property type="component" value="Unassembled WGS sequence"/>
</dbReference>
<feature type="compositionally biased region" description="Basic and acidic residues" evidence="1">
    <location>
        <begin position="116"/>
        <end position="125"/>
    </location>
</feature>
<organism evidence="2">
    <name type="scientific">Pseudogymnoascus destructans</name>
    <dbReference type="NCBI Taxonomy" id="655981"/>
    <lineage>
        <taxon>Eukaryota</taxon>
        <taxon>Fungi</taxon>
        <taxon>Dikarya</taxon>
        <taxon>Ascomycota</taxon>
        <taxon>Pezizomycotina</taxon>
        <taxon>Leotiomycetes</taxon>
        <taxon>Thelebolales</taxon>
        <taxon>Thelebolaceae</taxon>
        <taxon>Pseudogymnoascus</taxon>
    </lineage>
</organism>
<dbReference type="GeneID" id="36286381"/>
<dbReference type="EMBL" id="KV441391">
    <property type="protein sequence ID" value="OAF60637.1"/>
    <property type="molecule type" value="Genomic_DNA"/>
</dbReference>
<dbReference type="InterPro" id="IPR008972">
    <property type="entry name" value="Cupredoxin"/>
</dbReference>
<dbReference type="Gene3D" id="2.60.40.420">
    <property type="entry name" value="Cupredoxins - blue copper proteins"/>
    <property type="match status" value="1"/>
</dbReference>